<evidence type="ECO:0000313" key="3">
    <source>
        <dbReference type="Proteomes" id="UP000193920"/>
    </source>
</evidence>
<evidence type="ECO:0008006" key="4">
    <source>
        <dbReference type="Google" id="ProtNLM"/>
    </source>
</evidence>
<gene>
    <name evidence="2" type="ORF">LY90DRAFT_519210</name>
</gene>
<dbReference type="CDD" id="cd00303">
    <property type="entry name" value="retropepsin_like"/>
    <property type="match status" value="1"/>
</dbReference>
<protein>
    <recommendedName>
        <fullName evidence="4">Retrotransposon gag domain-containing protein</fullName>
    </recommendedName>
</protein>
<dbReference type="Proteomes" id="UP000193920">
    <property type="component" value="Unassembled WGS sequence"/>
</dbReference>
<sequence>MDKKNKSNKAPENTRKTTRSGSLKSSVGSVTAKSSPTPVEAPPSRRQNTGDKKTTTTPENPAASKPKPAAPPEKSQPEASKPEASRPGTNQGESSSKNVNAGAMDFAALLSKQMEDFKNMIISTQQQTAAMIEQMQNQSEMRFAKIEAELSNFIPAVDQRFGEVERRVEEEESSSQASVLELQKVQAYLSQQLAESKDKEAAVKAEIKKIETYLDADQIKGKQIQQDLEDKGQKLFKIEEFLDANQERDKVHLNELEEKIEKLMAINQVQQQEIERLGKLAWDAQNKEQASTSKPFPLHIDTKEARYGSYHHFTPPIMTRSAMEDVVMTDAYPVEYERDIPMFNGENGDVESFIDRLKRYFGRHQKYYQSEPTAMLYFIEDHLQGTAKKWYQMDEVFKQRDDPQPQRLMDRLLKKFKSERTLEEVKTAMLKLRHDWGKAYEYLSEFNRLSRILQLTDETKRLLLVQQVRPSVREAFYDLPAEKQTLKDYVTCLRRCDTFPADYKDDYLERYEYNRERKIAIMALLGMMDPRRPSKDIEAKRRRNSDNRRGDKRDFSRKEPTKQNSYDKNKKDGYNHNSGKDFSTRPSEKQNYYKDSRTSSNNPIPKTALLMQAGSECEEFVPEAKISNLRTKEGLQDLNVLYDTGSQINMIHPQLAKEMGLKTEDRPLTFTTAAGKVLIPQVTEEFKIKIKLVEERTAEAMPRTIILGSRFMDRHLIYRKIDVHDQQPKVYKIDGERPGLPDVDSPEECAGESIYMVQLPEEREEAVQKEIQPTARITKIINQVIDNQKLKDTVYELTRQYYRDR</sequence>
<feature type="compositionally biased region" description="Low complexity" evidence="1">
    <location>
        <begin position="58"/>
        <end position="67"/>
    </location>
</feature>
<dbReference type="Gene3D" id="2.40.70.10">
    <property type="entry name" value="Acid Proteases"/>
    <property type="match status" value="1"/>
</dbReference>
<accession>A0A1Y1Z8S6</accession>
<dbReference type="AlphaFoldDB" id="A0A1Y1Z8S6"/>
<evidence type="ECO:0000313" key="2">
    <source>
        <dbReference type="EMBL" id="ORY06417.1"/>
    </source>
</evidence>
<dbReference type="Pfam" id="PF13650">
    <property type="entry name" value="Asp_protease_2"/>
    <property type="match status" value="1"/>
</dbReference>
<feature type="region of interest" description="Disordered" evidence="1">
    <location>
        <begin position="532"/>
        <end position="605"/>
    </location>
</feature>
<evidence type="ECO:0000256" key="1">
    <source>
        <dbReference type="SAM" id="MobiDB-lite"/>
    </source>
</evidence>
<proteinExistence type="predicted"/>
<name>A0A1Y1Z8S6_9FUNG</name>
<dbReference type="InterPro" id="IPR021109">
    <property type="entry name" value="Peptidase_aspartic_dom_sf"/>
</dbReference>
<reference evidence="2 3" key="1">
    <citation type="submission" date="2016-08" db="EMBL/GenBank/DDBJ databases">
        <title>A Parts List for Fungal Cellulosomes Revealed by Comparative Genomics.</title>
        <authorList>
            <consortium name="DOE Joint Genome Institute"/>
            <person name="Haitjema C.H."/>
            <person name="Gilmore S.P."/>
            <person name="Henske J.K."/>
            <person name="Solomon K.V."/>
            <person name="De Groot R."/>
            <person name="Kuo A."/>
            <person name="Mondo S.J."/>
            <person name="Salamov A.A."/>
            <person name="Labutti K."/>
            <person name="Zhao Z."/>
            <person name="Chiniquy J."/>
            <person name="Barry K."/>
            <person name="Brewer H.M."/>
            <person name="Purvine S.O."/>
            <person name="Wright A.T."/>
            <person name="Boxma B."/>
            <person name="Van Alen T."/>
            <person name="Hackstein J.H."/>
            <person name="Baker S.E."/>
            <person name="Grigoriev I.V."/>
            <person name="O'Malley M.A."/>
        </authorList>
    </citation>
    <scope>NUCLEOTIDE SEQUENCE [LARGE SCALE GENOMIC DNA]</scope>
    <source>
        <strain evidence="2 3">G1</strain>
    </source>
</reference>
<comment type="caution">
    <text evidence="2">The sequence shown here is derived from an EMBL/GenBank/DDBJ whole genome shotgun (WGS) entry which is preliminary data.</text>
</comment>
<keyword evidence="3" id="KW-1185">Reference proteome</keyword>
<organism evidence="2 3">
    <name type="scientific">Neocallimastix californiae</name>
    <dbReference type="NCBI Taxonomy" id="1754190"/>
    <lineage>
        <taxon>Eukaryota</taxon>
        <taxon>Fungi</taxon>
        <taxon>Fungi incertae sedis</taxon>
        <taxon>Chytridiomycota</taxon>
        <taxon>Chytridiomycota incertae sedis</taxon>
        <taxon>Neocallimastigomycetes</taxon>
        <taxon>Neocallimastigales</taxon>
        <taxon>Neocallimastigaceae</taxon>
        <taxon>Neocallimastix</taxon>
    </lineage>
</organism>
<feature type="compositionally biased region" description="Polar residues" evidence="1">
    <location>
        <begin position="19"/>
        <end position="37"/>
    </location>
</feature>
<feature type="region of interest" description="Disordered" evidence="1">
    <location>
        <begin position="1"/>
        <end position="100"/>
    </location>
</feature>
<feature type="compositionally biased region" description="Polar residues" evidence="1">
    <location>
        <begin position="87"/>
        <end position="99"/>
    </location>
</feature>
<feature type="compositionally biased region" description="Basic and acidic residues" evidence="1">
    <location>
        <begin position="532"/>
        <end position="597"/>
    </location>
</feature>
<dbReference type="EMBL" id="MCOG01000439">
    <property type="protein sequence ID" value="ORY06417.1"/>
    <property type="molecule type" value="Genomic_DNA"/>
</dbReference>